<accession>A0A9D3XV31</accession>
<keyword evidence="3" id="KW-1185">Reference proteome</keyword>
<organism evidence="2 3">
    <name type="scientific">Dreissena polymorpha</name>
    <name type="common">Zebra mussel</name>
    <name type="synonym">Mytilus polymorpha</name>
    <dbReference type="NCBI Taxonomy" id="45954"/>
    <lineage>
        <taxon>Eukaryota</taxon>
        <taxon>Metazoa</taxon>
        <taxon>Spiralia</taxon>
        <taxon>Lophotrochozoa</taxon>
        <taxon>Mollusca</taxon>
        <taxon>Bivalvia</taxon>
        <taxon>Autobranchia</taxon>
        <taxon>Heteroconchia</taxon>
        <taxon>Euheterodonta</taxon>
        <taxon>Imparidentia</taxon>
        <taxon>Neoheterodontei</taxon>
        <taxon>Myida</taxon>
        <taxon>Dreissenoidea</taxon>
        <taxon>Dreissenidae</taxon>
        <taxon>Dreissena</taxon>
    </lineage>
</organism>
<dbReference type="AlphaFoldDB" id="A0A9D3XV31"/>
<keyword evidence="1" id="KW-0472">Membrane</keyword>
<gene>
    <name evidence="2" type="ORF">DPMN_190835</name>
</gene>
<reference evidence="2" key="2">
    <citation type="submission" date="2020-11" db="EMBL/GenBank/DDBJ databases">
        <authorList>
            <person name="McCartney M.A."/>
            <person name="Auch B."/>
            <person name="Kono T."/>
            <person name="Mallez S."/>
            <person name="Becker A."/>
            <person name="Gohl D.M."/>
            <person name="Silverstein K.A.T."/>
            <person name="Koren S."/>
            <person name="Bechman K.B."/>
            <person name="Herman A."/>
            <person name="Abrahante J.E."/>
            <person name="Garbe J."/>
        </authorList>
    </citation>
    <scope>NUCLEOTIDE SEQUENCE</scope>
    <source>
        <strain evidence="2">Duluth1</strain>
        <tissue evidence="2">Whole animal</tissue>
    </source>
</reference>
<feature type="transmembrane region" description="Helical" evidence="1">
    <location>
        <begin position="12"/>
        <end position="31"/>
    </location>
</feature>
<dbReference type="Proteomes" id="UP000828390">
    <property type="component" value="Unassembled WGS sequence"/>
</dbReference>
<comment type="caution">
    <text evidence="2">The sequence shown here is derived from an EMBL/GenBank/DDBJ whole genome shotgun (WGS) entry which is preliminary data.</text>
</comment>
<keyword evidence="1" id="KW-1133">Transmembrane helix</keyword>
<sequence>MDRGSTGEMIYLTPTITVLCGHVVVVVVVYLHRLCRRTSLYQICRVQQKVIVPTTSIIIYTTMLLHSTARLQAQRTAKYYFGRRSYKTVYMFSSPSPAEAAAANP</sequence>
<evidence type="ECO:0000313" key="3">
    <source>
        <dbReference type="Proteomes" id="UP000828390"/>
    </source>
</evidence>
<dbReference type="EMBL" id="JAIWYP010000153">
    <property type="protein sequence ID" value="KAH3689089.1"/>
    <property type="molecule type" value="Genomic_DNA"/>
</dbReference>
<evidence type="ECO:0000313" key="2">
    <source>
        <dbReference type="EMBL" id="KAH3689089.1"/>
    </source>
</evidence>
<proteinExistence type="predicted"/>
<reference evidence="2" key="1">
    <citation type="journal article" date="2019" name="bioRxiv">
        <title>The Genome of the Zebra Mussel, Dreissena polymorpha: A Resource for Invasive Species Research.</title>
        <authorList>
            <person name="McCartney M.A."/>
            <person name="Auch B."/>
            <person name="Kono T."/>
            <person name="Mallez S."/>
            <person name="Zhang Y."/>
            <person name="Obille A."/>
            <person name="Becker A."/>
            <person name="Abrahante J.E."/>
            <person name="Garbe J."/>
            <person name="Badalamenti J.P."/>
            <person name="Herman A."/>
            <person name="Mangelson H."/>
            <person name="Liachko I."/>
            <person name="Sullivan S."/>
            <person name="Sone E.D."/>
            <person name="Koren S."/>
            <person name="Silverstein K.A.T."/>
            <person name="Beckman K.B."/>
            <person name="Gohl D.M."/>
        </authorList>
    </citation>
    <scope>NUCLEOTIDE SEQUENCE</scope>
    <source>
        <strain evidence="2">Duluth1</strain>
        <tissue evidence="2">Whole animal</tissue>
    </source>
</reference>
<keyword evidence="1" id="KW-0812">Transmembrane</keyword>
<protein>
    <submittedName>
        <fullName evidence="2">Uncharacterized protein</fullName>
    </submittedName>
</protein>
<name>A0A9D3XV31_DREPO</name>
<evidence type="ECO:0000256" key="1">
    <source>
        <dbReference type="SAM" id="Phobius"/>
    </source>
</evidence>